<keyword evidence="2" id="KW-1185">Reference proteome</keyword>
<gene>
    <name evidence="1" type="ORF">M513_06509</name>
</gene>
<protein>
    <submittedName>
        <fullName evidence="1">Uncharacterized protein</fullName>
    </submittedName>
</protein>
<proteinExistence type="predicted"/>
<dbReference type="Proteomes" id="UP000030764">
    <property type="component" value="Unassembled WGS sequence"/>
</dbReference>
<accession>A0A085M616</accession>
<dbReference type="AlphaFoldDB" id="A0A085M616"/>
<name>A0A085M616_9BILA</name>
<sequence length="76" mass="8645">MFRCKPRWSKESKHLLALVARPPSWTNEGAKAIVHASPSLEYHTGTQKTSSGQESHQGTKEYLQKLLVPSQWNEIQ</sequence>
<reference evidence="1 2" key="1">
    <citation type="journal article" date="2014" name="Nat. Genet.">
        <title>Genome and transcriptome of the porcine whipworm Trichuris suis.</title>
        <authorList>
            <person name="Jex A.R."/>
            <person name="Nejsum P."/>
            <person name="Schwarz E.M."/>
            <person name="Hu L."/>
            <person name="Young N.D."/>
            <person name="Hall R.S."/>
            <person name="Korhonen P.K."/>
            <person name="Liao S."/>
            <person name="Thamsborg S."/>
            <person name="Xia J."/>
            <person name="Xu P."/>
            <person name="Wang S."/>
            <person name="Scheerlinck J.P."/>
            <person name="Hofmann A."/>
            <person name="Sternberg P.W."/>
            <person name="Wang J."/>
            <person name="Gasser R.B."/>
        </authorList>
    </citation>
    <scope>NUCLEOTIDE SEQUENCE [LARGE SCALE GENOMIC DNA]</scope>
    <source>
        <strain evidence="1">DCEP-RM93M</strain>
    </source>
</reference>
<evidence type="ECO:0000313" key="2">
    <source>
        <dbReference type="Proteomes" id="UP000030764"/>
    </source>
</evidence>
<dbReference type="EMBL" id="KL363225">
    <property type="protein sequence ID" value="KFD52662.1"/>
    <property type="molecule type" value="Genomic_DNA"/>
</dbReference>
<feature type="non-terminal residue" evidence="1">
    <location>
        <position position="76"/>
    </location>
</feature>
<evidence type="ECO:0000313" key="1">
    <source>
        <dbReference type="EMBL" id="KFD52662.1"/>
    </source>
</evidence>
<organism evidence="1 2">
    <name type="scientific">Trichuris suis</name>
    <name type="common">pig whipworm</name>
    <dbReference type="NCBI Taxonomy" id="68888"/>
    <lineage>
        <taxon>Eukaryota</taxon>
        <taxon>Metazoa</taxon>
        <taxon>Ecdysozoa</taxon>
        <taxon>Nematoda</taxon>
        <taxon>Enoplea</taxon>
        <taxon>Dorylaimia</taxon>
        <taxon>Trichinellida</taxon>
        <taxon>Trichuridae</taxon>
        <taxon>Trichuris</taxon>
    </lineage>
</organism>